<evidence type="ECO:0000313" key="2">
    <source>
        <dbReference type="Proteomes" id="UP000663802"/>
    </source>
</evidence>
<dbReference type="RefSeq" id="WP_206870845.1">
    <property type="nucleotide sequence ID" value="NZ_BMBA01000003.1"/>
</dbReference>
<evidence type="ECO:0000313" key="1">
    <source>
        <dbReference type="EMBL" id="GFZ32563.1"/>
    </source>
</evidence>
<organism evidence="1 2">
    <name type="scientific">Clostridium zeae</name>
    <dbReference type="NCBI Taxonomy" id="2759022"/>
    <lineage>
        <taxon>Bacteria</taxon>
        <taxon>Bacillati</taxon>
        <taxon>Bacillota</taxon>
        <taxon>Clostridia</taxon>
        <taxon>Eubacteriales</taxon>
        <taxon>Clostridiaceae</taxon>
        <taxon>Clostridium</taxon>
    </lineage>
</organism>
<reference evidence="1 2" key="1">
    <citation type="journal article" date="2021" name="Int. J. Syst. Evol. Microbiol.">
        <title>Clostridium zeae sp. nov., isolated from corn silage.</title>
        <authorList>
            <person name="Kobayashi H."/>
            <person name="Tanizawa Y."/>
            <person name="Yagura M."/>
            <person name="Sakamoto M."/>
            <person name="Ohkuma M."/>
            <person name="Tohno M."/>
        </authorList>
    </citation>
    <scope>NUCLEOTIDE SEQUENCE [LARGE SCALE GENOMIC DNA]</scope>
    <source>
        <strain evidence="1 2">CSC2</strain>
    </source>
</reference>
<comment type="caution">
    <text evidence="1">The sequence shown here is derived from an EMBL/GenBank/DDBJ whole genome shotgun (WGS) entry which is preliminary data.</text>
</comment>
<protein>
    <recommendedName>
        <fullName evidence="3">CBM-cenC domain-containing protein</fullName>
    </recommendedName>
</protein>
<dbReference type="EMBL" id="BMBA01000003">
    <property type="protein sequence ID" value="GFZ32563.1"/>
    <property type="molecule type" value="Genomic_DNA"/>
</dbReference>
<proteinExistence type="predicted"/>
<dbReference type="InterPro" id="IPR008979">
    <property type="entry name" value="Galactose-bd-like_sf"/>
</dbReference>
<dbReference type="Gene3D" id="2.60.120.260">
    <property type="entry name" value="Galactose-binding domain-like"/>
    <property type="match status" value="1"/>
</dbReference>
<dbReference type="Proteomes" id="UP000663802">
    <property type="component" value="Unassembled WGS sequence"/>
</dbReference>
<sequence length="325" mass="35981">MGITKRAQYKVFNGTDFDTINFQSEAENHSLYRQAIINGNFDVWQRGTAFNFVANVTPASPYTADRWFMTKVYGDTLSVTRQAFAVGQIAVPNNPRFFLRSTYGSGTGKSVNIVQRIEGLPFSGMPITISFWAKSNTSNQLNILFEQYYSSGVEDGWSTKSVTLTTTWTQYTYTLNAASSIGRVIDDNICNSTLILQAGFANANDYVDIAQVQLNAGTTALPFSPKSYAQELLDCQRYYELASINTLVGNTQVNGITLPLMYMFKARKRVNPTISFSSTGGSNVDSTAPIVYAVTQDMATCYKTNTNNVNGWSSWYSTMSVDAEL</sequence>
<dbReference type="SUPFAM" id="SSF49785">
    <property type="entry name" value="Galactose-binding domain-like"/>
    <property type="match status" value="1"/>
</dbReference>
<accession>A0ABQ1ECY3</accession>
<name>A0ABQ1ECY3_9CLOT</name>
<evidence type="ECO:0008006" key="3">
    <source>
        <dbReference type="Google" id="ProtNLM"/>
    </source>
</evidence>
<keyword evidence="2" id="KW-1185">Reference proteome</keyword>
<gene>
    <name evidence="1" type="ORF">CSC2_30890</name>
</gene>